<dbReference type="Proteomes" id="UP000055590">
    <property type="component" value="Chromosome"/>
</dbReference>
<organism evidence="1 2">
    <name type="scientific">Vulgatibacter incomptus</name>
    <dbReference type="NCBI Taxonomy" id="1391653"/>
    <lineage>
        <taxon>Bacteria</taxon>
        <taxon>Pseudomonadati</taxon>
        <taxon>Myxococcota</taxon>
        <taxon>Myxococcia</taxon>
        <taxon>Myxococcales</taxon>
        <taxon>Cystobacterineae</taxon>
        <taxon>Vulgatibacteraceae</taxon>
        <taxon>Vulgatibacter</taxon>
    </lineage>
</organism>
<sequence length="127" mass="13373">MAAQAAAAAAEAARKAQARNALLASPSQFIEASEAEFFDKGIINSYRELTRVSLINKAEFPVRNVHGTVEWLNDGGDTIATVAFSVPGSIAAGDTKTFSKAAGNLTTTTIQTGAKGYRIKVTKIELL</sequence>
<dbReference type="EMBL" id="CP012332">
    <property type="protein sequence ID" value="AKU93108.1"/>
    <property type="molecule type" value="Genomic_DNA"/>
</dbReference>
<proteinExistence type="predicted"/>
<evidence type="ECO:0000313" key="2">
    <source>
        <dbReference type="Proteomes" id="UP000055590"/>
    </source>
</evidence>
<dbReference type="KEGG" id="vin:AKJ08_3495"/>
<accession>A0A0K1PHU3</accession>
<reference evidence="1 2" key="1">
    <citation type="submission" date="2015-08" db="EMBL/GenBank/DDBJ databases">
        <authorList>
            <person name="Babu N.S."/>
            <person name="Beckwith C.J."/>
            <person name="Beseler K.G."/>
            <person name="Brison A."/>
            <person name="Carone J.V."/>
            <person name="Caskin T.P."/>
            <person name="Diamond M."/>
            <person name="Durham M.E."/>
            <person name="Foxe J.M."/>
            <person name="Go M."/>
            <person name="Henderson B.A."/>
            <person name="Jones I.B."/>
            <person name="McGettigan J.A."/>
            <person name="Micheletti S.J."/>
            <person name="Nasrallah M.E."/>
            <person name="Ortiz D."/>
            <person name="Piller C.R."/>
            <person name="Privatt S.R."/>
            <person name="Schneider S.L."/>
            <person name="Sharp S."/>
            <person name="Smith T.C."/>
            <person name="Stanton J.D."/>
            <person name="Ullery H.E."/>
            <person name="Wilson R.J."/>
            <person name="Serrano M.G."/>
            <person name="Buck G."/>
            <person name="Lee V."/>
            <person name="Wang Y."/>
            <person name="Carvalho R."/>
            <person name="Voegtly L."/>
            <person name="Shi R."/>
            <person name="Duckworth R."/>
            <person name="Johnson A."/>
            <person name="Loviza R."/>
            <person name="Walstead R."/>
            <person name="Shah Z."/>
            <person name="Kiflezghi M."/>
            <person name="Wade K."/>
            <person name="Ball S.L."/>
            <person name="Bradley K.W."/>
            <person name="Asai D.J."/>
            <person name="Bowman C.A."/>
            <person name="Russell D.A."/>
            <person name="Pope W.H."/>
            <person name="Jacobs-Sera D."/>
            <person name="Hendrix R.W."/>
            <person name="Hatfull G.F."/>
        </authorList>
    </citation>
    <scope>NUCLEOTIDE SEQUENCE [LARGE SCALE GENOMIC DNA]</scope>
    <source>
        <strain evidence="1 2">DSM 27710</strain>
    </source>
</reference>
<name>A0A0K1PHU3_9BACT</name>
<protein>
    <submittedName>
        <fullName evidence="1">Uncharacterized protein</fullName>
    </submittedName>
</protein>
<dbReference type="AlphaFoldDB" id="A0A0K1PHU3"/>
<keyword evidence="2" id="KW-1185">Reference proteome</keyword>
<evidence type="ECO:0000313" key="1">
    <source>
        <dbReference type="EMBL" id="AKU93108.1"/>
    </source>
</evidence>
<gene>
    <name evidence="1" type="ORF">AKJ08_3495</name>
</gene>